<reference evidence="1" key="1">
    <citation type="journal article" date="2020" name="Stud. Mycol.">
        <title>101 Dothideomycetes genomes: a test case for predicting lifestyles and emergence of pathogens.</title>
        <authorList>
            <person name="Haridas S."/>
            <person name="Albert R."/>
            <person name="Binder M."/>
            <person name="Bloem J."/>
            <person name="Labutti K."/>
            <person name="Salamov A."/>
            <person name="Andreopoulos B."/>
            <person name="Baker S."/>
            <person name="Barry K."/>
            <person name="Bills G."/>
            <person name="Bluhm B."/>
            <person name="Cannon C."/>
            <person name="Castanera R."/>
            <person name="Culley D."/>
            <person name="Daum C."/>
            <person name="Ezra D."/>
            <person name="Gonzalez J."/>
            <person name="Henrissat B."/>
            <person name="Kuo A."/>
            <person name="Liang C."/>
            <person name="Lipzen A."/>
            <person name="Lutzoni F."/>
            <person name="Magnuson J."/>
            <person name="Mondo S."/>
            <person name="Nolan M."/>
            <person name="Ohm R."/>
            <person name="Pangilinan J."/>
            <person name="Park H.-J."/>
            <person name="Ramirez L."/>
            <person name="Alfaro M."/>
            <person name="Sun H."/>
            <person name="Tritt A."/>
            <person name="Yoshinaga Y."/>
            <person name="Zwiers L.-H."/>
            <person name="Turgeon B."/>
            <person name="Goodwin S."/>
            <person name="Spatafora J."/>
            <person name="Crous P."/>
            <person name="Grigoriev I."/>
        </authorList>
    </citation>
    <scope>NUCLEOTIDE SEQUENCE</scope>
    <source>
        <strain evidence="1">CBS 473.64</strain>
    </source>
</reference>
<gene>
    <name evidence="1" type="ORF">P280DRAFT_528178</name>
</gene>
<keyword evidence="2" id="KW-1185">Reference proteome</keyword>
<dbReference type="AlphaFoldDB" id="A0A6A6RXY0"/>
<evidence type="ECO:0000313" key="2">
    <source>
        <dbReference type="Proteomes" id="UP000799753"/>
    </source>
</evidence>
<organism evidence="1 2">
    <name type="scientific">Massarina eburnea CBS 473.64</name>
    <dbReference type="NCBI Taxonomy" id="1395130"/>
    <lineage>
        <taxon>Eukaryota</taxon>
        <taxon>Fungi</taxon>
        <taxon>Dikarya</taxon>
        <taxon>Ascomycota</taxon>
        <taxon>Pezizomycotina</taxon>
        <taxon>Dothideomycetes</taxon>
        <taxon>Pleosporomycetidae</taxon>
        <taxon>Pleosporales</taxon>
        <taxon>Massarineae</taxon>
        <taxon>Massarinaceae</taxon>
        <taxon>Massarina</taxon>
    </lineage>
</organism>
<dbReference type="EMBL" id="MU006788">
    <property type="protein sequence ID" value="KAF2638814.1"/>
    <property type="molecule type" value="Genomic_DNA"/>
</dbReference>
<accession>A0A6A6RXY0</accession>
<evidence type="ECO:0000313" key="1">
    <source>
        <dbReference type="EMBL" id="KAF2638814.1"/>
    </source>
</evidence>
<proteinExistence type="predicted"/>
<name>A0A6A6RXY0_9PLEO</name>
<dbReference type="Proteomes" id="UP000799753">
    <property type="component" value="Unassembled WGS sequence"/>
</dbReference>
<protein>
    <submittedName>
        <fullName evidence="1">Uncharacterized protein</fullName>
    </submittedName>
</protein>
<sequence length="199" mass="22318">MMLAPALHRSCRFRSFGAAPIPQCIFYVPAAGYWPRHTVDTRSASRKCTEKLPSRGLLRDRARHHAHAGPSVLYRTACRRSRTHVDTGFPLPGRGRRCSRQGSPLVTVVVALRWMEAVGRASRAPPFCERQFVSSNVSSVLFLNSRQNRLASSLSVLTHHAIHSACHRSTRPPRRPSFDLCERAQKGRSSNDRAVRSPQ</sequence>